<comment type="subcellular location">
    <subcellularLocation>
        <location evidence="1">Membrane</location>
    </subcellularLocation>
</comment>
<feature type="domain" description="Ig-like" evidence="7">
    <location>
        <begin position="115"/>
        <end position="204"/>
    </location>
</feature>
<organism evidence="8 9">
    <name type="scientific">Culter alburnus</name>
    <name type="common">Topmouth culter</name>
    <dbReference type="NCBI Taxonomy" id="194366"/>
    <lineage>
        <taxon>Eukaryota</taxon>
        <taxon>Metazoa</taxon>
        <taxon>Chordata</taxon>
        <taxon>Craniata</taxon>
        <taxon>Vertebrata</taxon>
        <taxon>Euteleostomi</taxon>
        <taxon>Actinopterygii</taxon>
        <taxon>Neopterygii</taxon>
        <taxon>Teleostei</taxon>
        <taxon>Ostariophysi</taxon>
        <taxon>Cypriniformes</taxon>
        <taxon>Xenocyprididae</taxon>
        <taxon>Xenocypridinae</taxon>
        <taxon>Culter</taxon>
    </lineage>
</organism>
<dbReference type="InterPro" id="IPR036179">
    <property type="entry name" value="Ig-like_dom_sf"/>
</dbReference>
<dbReference type="GO" id="GO:0016020">
    <property type="term" value="C:membrane"/>
    <property type="evidence" value="ECO:0007669"/>
    <property type="project" value="UniProtKB-SubCell"/>
</dbReference>
<evidence type="ECO:0000256" key="4">
    <source>
        <dbReference type="ARBA" id="ARBA00023180"/>
    </source>
</evidence>
<dbReference type="SUPFAM" id="SSF48726">
    <property type="entry name" value="Immunoglobulin"/>
    <property type="match status" value="2"/>
</dbReference>
<evidence type="ECO:0000256" key="5">
    <source>
        <dbReference type="SAM" id="Phobius"/>
    </source>
</evidence>
<dbReference type="PANTHER" id="PTHR12080">
    <property type="entry name" value="SIGNALING LYMPHOCYTIC ACTIVATION MOLECULE"/>
    <property type="match status" value="1"/>
</dbReference>
<evidence type="ECO:0000313" key="8">
    <source>
        <dbReference type="EMBL" id="KAK9972328.1"/>
    </source>
</evidence>
<name>A0AAW2AH38_CULAL</name>
<evidence type="ECO:0000256" key="1">
    <source>
        <dbReference type="ARBA" id="ARBA00004370"/>
    </source>
</evidence>
<gene>
    <name evidence="8" type="ORF">ABG768_025643</name>
</gene>
<dbReference type="InterPro" id="IPR015631">
    <property type="entry name" value="CD2/SLAM_rcpt"/>
</dbReference>
<dbReference type="AlphaFoldDB" id="A0AAW2AH38"/>
<dbReference type="InterPro" id="IPR007110">
    <property type="entry name" value="Ig-like_dom"/>
</dbReference>
<dbReference type="Proteomes" id="UP001479290">
    <property type="component" value="Unassembled WGS sequence"/>
</dbReference>
<accession>A0AAW2AH38</accession>
<proteinExistence type="predicted"/>
<sequence length="326" mass="36162">MNIFQKSWCSILGVLLVFFLQGSCTNPDVEVHKAVGDSLDLIANYSKEDLEVQWIYNNEIYIAEYDKNKIKKLKSQFYERLEMNEDNIGITVKGLKLQDSGIFSIVAKTNSIQHPSKLIQLHVHDLIRDVQIVLSDSWPLSGNICMFHLRCQASGDPNPSYSWSGDLVKTGPNLNISLRLAESATLNCTANNTVSVKHTTKTVECTETSDIVLGNAGFPQMYLLIAVGVSIVVIVIFSGTVAACCRWRKQTGQGESEGGITVYEDVNTDGIAKKRPGSVVNGMSIYETVDDMKVTQNLPQTLYDKINYQRHPAVSTNTSSPYQEVL</sequence>
<keyword evidence="3 5" id="KW-0472">Membrane</keyword>
<dbReference type="PANTHER" id="PTHR12080:SF59">
    <property type="entry name" value="HEPATIC AND GLIAL CELL ADHESION MOLECULE"/>
    <property type="match status" value="1"/>
</dbReference>
<dbReference type="InterPro" id="IPR013783">
    <property type="entry name" value="Ig-like_fold"/>
</dbReference>
<evidence type="ECO:0000313" key="9">
    <source>
        <dbReference type="Proteomes" id="UP001479290"/>
    </source>
</evidence>
<feature type="signal peptide" evidence="6">
    <location>
        <begin position="1"/>
        <end position="24"/>
    </location>
</feature>
<evidence type="ECO:0000256" key="2">
    <source>
        <dbReference type="ARBA" id="ARBA00022729"/>
    </source>
</evidence>
<dbReference type="Gene3D" id="2.60.40.10">
    <property type="entry name" value="Immunoglobulins"/>
    <property type="match status" value="2"/>
</dbReference>
<dbReference type="EMBL" id="JAWDJR010000007">
    <property type="protein sequence ID" value="KAK9972328.1"/>
    <property type="molecule type" value="Genomic_DNA"/>
</dbReference>
<keyword evidence="4" id="KW-0325">Glycoprotein</keyword>
<feature type="chain" id="PRO_5043351662" description="Ig-like domain-containing protein" evidence="6">
    <location>
        <begin position="25"/>
        <end position="326"/>
    </location>
</feature>
<keyword evidence="2 6" id="KW-0732">Signal</keyword>
<evidence type="ECO:0000259" key="7">
    <source>
        <dbReference type="PROSITE" id="PS50835"/>
    </source>
</evidence>
<evidence type="ECO:0000256" key="6">
    <source>
        <dbReference type="SAM" id="SignalP"/>
    </source>
</evidence>
<comment type="caution">
    <text evidence="8">The sequence shown here is derived from an EMBL/GenBank/DDBJ whole genome shotgun (WGS) entry which is preliminary data.</text>
</comment>
<evidence type="ECO:0000256" key="3">
    <source>
        <dbReference type="ARBA" id="ARBA00023136"/>
    </source>
</evidence>
<reference evidence="8 9" key="1">
    <citation type="submission" date="2024-05" db="EMBL/GenBank/DDBJ databases">
        <title>A high-quality chromosomal-level genome assembly of Topmouth culter (Culter alburnus).</title>
        <authorList>
            <person name="Zhao H."/>
        </authorList>
    </citation>
    <scope>NUCLEOTIDE SEQUENCE [LARGE SCALE GENOMIC DNA]</scope>
    <source>
        <strain evidence="8">CATC2023</strain>
        <tissue evidence="8">Muscle</tissue>
    </source>
</reference>
<keyword evidence="5" id="KW-0812">Transmembrane</keyword>
<keyword evidence="9" id="KW-1185">Reference proteome</keyword>
<keyword evidence="5" id="KW-1133">Transmembrane helix</keyword>
<protein>
    <recommendedName>
        <fullName evidence="7">Ig-like domain-containing protein</fullName>
    </recommendedName>
</protein>
<dbReference type="GO" id="GO:0005911">
    <property type="term" value="C:cell-cell junction"/>
    <property type="evidence" value="ECO:0007669"/>
    <property type="project" value="TreeGrafter"/>
</dbReference>
<feature type="transmembrane region" description="Helical" evidence="5">
    <location>
        <begin position="221"/>
        <end position="245"/>
    </location>
</feature>
<dbReference type="PROSITE" id="PS50835">
    <property type="entry name" value="IG_LIKE"/>
    <property type="match status" value="1"/>
</dbReference>